<organism evidence="3 4">
    <name type="scientific">Rosa chinensis</name>
    <name type="common">China rose</name>
    <dbReference type="NCBI Taxonomy" id="74649"/>
    <lineage>
        <taxon>Eukaryota</taxon>
        <taxon>Viridiplantae</taxon>
        <taxon>Streptophyta</taxon>
        <taxon>Embryophyta</taxon>
        <taxon>Tracheophyta</taxon>
        <taxon>Spermatophyta</taxon>
        <taxon>Magnoliopsida</taxon>
        <taxon>eudicotyledons</taxon>
        <taxon>Gunneridae</taxon>
        <taxon>Pentapetalae</taxon>
        <taxon>rosids</taxon>
        <taxon>fabids</taxon>
        <taxon>Rosales</taxon>
        <taxon>Rosaceae</taxon>
        <taxon>Rosoideae</taxon>
        <taxon>Rosoideae incertae sedis</taxon>
        <taxon>Rosa</taxon>
    </lineage>
</organism>
<dbReference type="PANTHER" id="PTHR34277">
    <property type="entry name" value="CLAVATA3/ESR (CLE)-RELATED PROTEIN 26"/>
    <property type="match status" value="1"/>
</dbReference>
<dbReference type="PANTHER" id="PTHR34277:SF2">
    <property type="entry name" value="CLAVATA3_ESR (CLE)-RELATED PROTEIN 26"/>
    <property type="match status" value="1"/>
</dbReference>
<keyword evidence="2" id="KW-0812">Transmembrane</keyword>
<proteinExistence type="predicted"/>
<name>A0A2P6R498_ROSCH</name>
<feature type="transmembrane region" description="Helical" evidence="2">
    <location>
        <begin position="14"/>
        <end position="36"/>
    </location>
</feature>
<feature type="region of interest" description="Disordered" evidence="1">
    <location>
        <begin position="41"/>
        <end position="115"/>
    </location>
</feature>
<dbReference type="STRING" id="74649.A0A2P6R498"/>
<sequence length="115" mass="11889">MGSGGSDDHVSSSFVKVLLGTVAVVGFILVLLVATLDLTTTDQGQGGGIASTKTAATTSSATSDQFAGNSMKHADQELVHPELDLNYMSKRRVPNGPDPIHNRRTGNSGRPPGQA</sequence>
<evidence type="ECO:0000256" key="1">
    <source>
        <dbReference type="SAM" id="MobiDB-lite"/>
    </source>
</evidence>
<gene>
    <name evidence="3" type="ORF">RchiOBHm_Chr4g0445011</name>
</gene>
<evidence type="ECO:0008006" key="5">
    <source>
        <dbReference type="Google" id="ProtNLM"/>
    </source>
</evidence>
<accession>A0A2P6R498</accession>
<keyword evidence="2" id="KW-0472">Membrane</keyword>
<dbReference type="AlphaFoldDB" id="A0A2P6R498"/>
<reference evidence="3 4" key="1">
    <citation type="journal article" date="2018" name="Nat. Genet.">
        <title>The Rosa genome provides new insights in the design of modern roses.</title>
        <authorList>
            <person name="Bendahmane M."/>
        </authorList>
    </citation>
    <scope>NUCLEOTIDE SEQUENCE [LARGE SCALE GENOMIC DNA]</scope>
    <source>
        <strain evidence="4">cv. Old Blush</strain>
    </source>
</reference>
<dbReference type="Proteomes" id="UP000238479">
    <property type="component" value="Chromosome 4"/>
</dbReference>
<feature type="compositionally biased region" description="Low complexity" evidence="1">
    <location>
        <begin position="50"/>
        <end position="63"/>
    </location>
</feature>
<dbReference type="OMA" id="VEGRHAM"/>
<comment type="caution">
    <text evidence="3">The sequence shown here is derived from an EMBL/GenBank/DDBJ whole genome shotgun (WGS) entry which is preliminary data.</text>
</comment>
<protein>
    <recommendedName>
        <fullName evidence="5">CLAVATA3/ESR (CLE)-related protein</fullName>
    </recommendedName>
</protein>
<keyword evidence="4" id="KW-1185">Reference proteome</keyword>
<evidence type="ECO:0000313" key="3">
    <source>
        <dbReference type="EMBL" id="PRQ41263.1"/>
    </source>
</evidence>
<keyword evidence="2" id="KW-1133">Transmembrane helix</keyword>
<feature type="compositionally biased region" description="Basic and acidic residues" evidence="1">
    <location>
        <begin position="72"/>
        <end position="83"/>
    </location>
</feature>
<dbReference type="InterPro" id="IPR039316">
    <property type="entry name" value="CLE25/26"/>
</dbReference>
<evidence type="ECO:0000256" key="2">
    <source>
        <dbReference type="SAM" id="Phobius"/>
    </source>
</evidence>
<dbReference type="Gramene" id="PRQ41263">
    <property type="protein sequence ID" value="PRQ41263"/>
    <property type="gene ID" value="RchiOBHm_Chr4g0445011"/>
</dbReference>
<evidence type="ECO:0000313" key="4">
    <source>
        <dbReference type="Proteomes" id="UP000238479"/>
    </source>
</evidence>
<dbReference type="OrthoDB" id="1910203at2759"/>
<dbReference type="EMBL" id="PDCK01000042">
    <property type="protein sequence ID" value="PRQ41263.1"/>
    <property type="molecule type" value="Genomic_DNA"/>
</dbReference>